<protein>
    <submittedName>
        <fullName evidence="2">Uncharacterized protein</fullName>
    </submittedName>
</protein>
<dbReference type="EMBL" id="CP000930">
    <property type="protein sequence ID" value="ABZ84879.1"/>
    <property type="molecule type" value="Genomic_DNA"/>
</dbReference>
<dbReference type="AlphaFoldDB" id="B0THU6"/>
<reference evidence="2 3" key="1">
    <citation type="journal article" date="2008" name="J. Bacteriol.">
        <title>The genome of Heliobacterium modesticaldum, a phototrophic representative of the Firmicutes containing the simplest photosynthetic apparatus.</title>
        <authorList>
            <person name="Sattley W.M."/>
            <person name="Madigan M.T."/>
            <person name="Swingley W.D."/>
            <person name="Cheung P.C."/>
            <person name="Clocksin K.M."/>
            <person name="Conrad A.L."/>
            <person name="Dejesa L.C."/>
            <person name="Honchak B.M."/>
            <person name="Jung D.O."/>
            <person name="Karbach L.E."/>
            <person name="Kurdoglu A."/>
            <person name="Lahiri S."/>
            <person name="Mastrian S.D."/>
            <person name="Page L.E."/>
            <person name="Taylor H.L."/>
            <person name="Wang Z.T."/>
            <person name="Raymond J."/>
            <person name="Chen M."/>
            <person name="Blankenship R.E."/>
            <person name="Touchman J.W."/>
        </authorList>
    </citation>
    <scope>NUCLEOTIDE SEQUENCE [LARGE SCALE GENOMIC DNA]</scope>
    <source>
        <strain evidence="3">ATCC 51547 / Ice1</strain>
    </source>
</reference>
<sequence>MALDARSDLYGHVTEQGVHPRKPKSQETSQFSTRGAPWGMRESLVDKTHEMGVDFDTFIAGVAADKSDMEMAQEFGVTEKTIQHLKNHFFRYGINDVQGQD</sequence>
<gene>
    <name evidence="2" type="ORF">HM1_2348</name>
</gene>
<organism evidence="2 3">
    <name type="scientific">Heliobacterium modesticaldum (strain ATCC 51547 / Ice1)</name>
    <dbReference type="NCBI Taxonomy" id="498761"/>
    <lineage>
        <taxon>Bacteria</taxon>
        <taxon>Bacillati</taxon>
        <taxon>Bacillota</taxon>
        <taxon>Clostridia</taxon>
        <taxon>Eubacteriales</taxon>
        <taxon>Heliobacteriaceae</taxon>
        <taxon>Heliomicrobium</taxon>
    </lineage>
</organism>
<accession>B0THU6</accession>
<evidence type="ECO:0000313" key="2">
    <source>
        <dbReference type="EMBL" id="ABZ84879.1"/>
    </source>
</evidence>
<dbReference type="KEGG" id="hmo:HM1_2348"/>
<evidence type="ECO:0000256" key="1">
    <source>
        <dbReference type="SAM" id="MobiDB-lite"/>
    </source>
</evidence>
<dbReference type="eggNOG" id="COG3415">
    <property type="taxonomic scope" value="Bacteria"/>
</dbReference>
<keyword evidence="3" id="KW-1185">Reference proteome</keyword>
<dbReference type="Proteomes" id="UP000008550">
    <property type="component" value="Chromosome"/>
</dbReference>
<dbReference type="STRING" id="498761.HM1_2348"/>
<name>B0THU6_HELMI</name>
<evidence type="ECO:0000313" key="3">
    <source>
        <dbReference type="Proteomes" id="UP000008550"/>
    </source>
</evidence>
<proteinExistence type="predicted"/>
<feature type="region of interest" description="Disordered" evidence="1">
    <location>
        <begin position="1"/>
        <end position="38"/>
    </location>
</feature>
<dbReference type="HOGENOM" id="CLU_179932_0_0_9"/>